<comment type="catalytic activity">
    <reaction evidence="1">
        <text>ATP + protein L-histidine = ADP + protein N-phospho-L-histidine.</text>
        <dbReference type="EC" id="2.7.13.3"/>
    </reaction>
</comment>
<feature type="transmembrane region" description="Helical" evidence="10">
    <location>
        <begin position="12"/>
        <end position="39"/>
    </location>
</feature>
<dbReference type="RefSeq" id="WP_112122168.1">
    <property type="nucleotide sequence ID" value="NZ_PRLF01000035.1"/>
</dbReference>
<protein>
    <recommendedName>
        <fullName evidence="3">histidine kinase</fullName>
        <ecNumber evidence="3">2.7.13.3</ecNumber>
    </recommendedName>
</protein>
<dbReference type="SUPFAM" id="SSF47384">
    <property type="entry name" value="Homodimeric domain of signal transducing histidine kinase"/>
    <property type="match status" value="1"/>
</dbReference>
<feature type="transmembrane region" description="Helical" evidence="10">
    <location>
        <begin position="158"/>
        <end position="176"/>
    </location>
</feature>
<dbReference type="InterPro" id="IPR003661">
    <property type="entry name" value="HisK_dim/P_dom"/>
</dbReference>
<evidence type="ECO:0000256" key="3">
    <source>
        <dbReference type="ARBA" id="ARBA00012438"/>
    </source>
</evidence>
<evidence type="ECO:0000256" key="4">
    <source>
        <dbReference type="ARBA" id="ARBA00022553"/>
    </source>
</evidence>
<evidence type="ECO:0000256" key="5">
    <source>
        <dbReference type="ARBA" id="ARBA00022679"/>
    </source>
</evidence>
<keyword evidence="6 10" id="KW-0812">Transmembrane</keyword>
<evidence type="ECO:0000256" key="10">
    <source>
        <dbReference type="SAM" id="Phobius"/>
    </source>
</evidence>
<evidence type="ECO:0000256" key="1">
    <source>
        <dbReference type="ARBA" id="ARBA00000085"/>
    </source>
</evidence>
<organism evidence="12 13">
    <name type="scientific">Faecalibacterium prausnitzii</name>
    <dbReference type="NCBI Taxonomy" id="853"/>
    <lineage>
        <taxon>Bacteria</taxon>
        <taxon>Bacillati</taxon>
        <taxon>Bacillota</taxon>
        <taxon>Clostridia</taxon>
        <taxon>Eubacteriales</taxon>
        <taxon>Oscillospiraceae</taxon>
        <taxon>Faecalibacterium</taxon>
    </lineage>
</organism>
<dbReference type="AlphaFoldDB" id="A0A329UPB0"/>
<evidence type="ECO:0000313" key="13">
    <source>
        <dbReference type="Proteomes" id="UP000250550"/>
    </source>
</evidence>
<keyword evidence="5" id="KW-0808">Transferase</keyword>
<keyword evidence="7 12" id="KW-0418">Kinase</keyword>
<dbReference type="EC" id="2.7.13.3" evidence="3"/>
<comment type="caution">
    <text evidence="12">The sequence shown here is derived from an EMBL/GenBank/DDBJ whole genome shotgun (WGS) entry which is preliminary data.</text>
</comment>
<evidence type="ECO:0000259" key="11">
    <source>
        <dbReference type="SMART" id="SM00388"/>
    </source>
</evidence>
<keyword evidence="8 10" id="KW-1133">Transmembrane helix</keyword>
<evidence type="ECO:0000313" key="12">
    <source>
        <dbReference type="EMBL" id="RAW62753.1"/>
    </source>
</evidence>
<evidence type="ECO:0000256" key="8">
    <source>
        <dbReference type="ARBA" id="ARBA00022989"/>
    </source>
</evidence>
<dbReference type="GO" id="GO:0005886">
    <property type="term" value="C:plasma membrane"/>
    <property type="evidence" value="ECO:0007669"/>
    <property type="project" value="TreeGrafter"/>
</dbReference>
<comment type="subcellular location">
    <subcellularLocation>
        <location evidence="2">Membrane</location>
        <topology evidence="2">Multi-pass membrane protein</topology>
    </subcellularLocation>
</comment>
<evidence type="ECO:0000256" key="2">
    <source>
        <dbReference type="ARBA" id="ARBA00004141"/>
    </source>
</evidence>
<reference evidence="12 13" key="1">
    <citation type="submission" date="2018-02" db="EMBL/GenBank/DDBJ databases">
        <title>Complete genome sequencing of Faecalibacterium prausnitzii strains isolated from the human gut.</title>
        <authorList>
            <person name="Fitzgerald B.C."/>
            <person name="Shkoporov A.N."/>
            <person name="Ross P.R."/>
            <person name="Hill C."/>
        </authorList>
    </citation>
    <scope>NUCLEOTIDE SEQUENCE [LARGE SCALE GENOMIC DNA]</scope>
    <source>
        <strain evidence="12 13">APC924/119</strain>
    </source>
</reference>
<dbReference type="Proteomes" id="UP000250550">
    <property type="component" value="Unassembled WGS sequence"/>
</dbReference>
<dbReference type="CDD" id="cd00082">
    <property type="entry name" value="HisKA"/>
    <property type="match status" value="1"/>
</dbReference>
<name>A0A329UPB0_9FIRM</name>
<dbReference type="PANTHER" id="PTHR45528:SF8">
    <property type="entry name" value="HISTIDINE KINASE"/>
    <property type="match status" value="1"/>
</dbReference>
<dbReference type="GO" id="GO:0000155">
    <property type="term" value="F:phosphorelay sensor kinase activity"/>
    <property type="evidence" value="ECO:0007669"/>
    <property type="project" value="InterPro"/>
</dbReference>
<dbReference type="PANTHER" id="PTHR45528">
    <property type="entry name" value="SENSOR HISTIDINE KINASE CPXA"/>
    <property type="match status" value="1"/>
</dbReference>
<keyword evidence="9 10" id="KW-0472">Membrane</keyword>
<gene>
    <name evidence="12" type="ORF">C4N21_14155</name>
</gene>
<keyword evidence="4" id="KW-0597">Phosphoprotein</keyword>
<dbReference type="InterPro" id="IPR050398">
    <property type="entry name" value="HssS/ArlS-like"/>
</dbReference>
<dbReference type="SMART" id="SM00388">
    <property type="entry name" value="HisKA"/>
    <property type="match status" value="1"/>
</dbReference>
<dbReference type="Pfam" id="PF00512">
    <property type="entry name" value="HisKA"/>
    <property type="match status" value="1"/>
</dbReference>
<feature type="domain" description="Signal transduction histidine kinase dimerisation/phosphoacceptor" evidence="11">
    <location>
        <begin position="243"/>
        <end position="309"/>
    </location>
</feature>
<evidence type="ECO:0000256" key="7">
    <source>
        <dbReference type="ARBA" id="ARBA00022777"/>
    </source>
</evidence>
<evidence type="ECO:0000256" key="6">
    <source>
        <dbReference type="ARBA" id="ARBA00022692"/>
    </source>
</evidence>
<dbReference type="Gene3D" id="1.10.287.130">
    <property type="match status" value="1"/>
</dbReference>
<sequence length="317" mass="35322">MEKRRLTSLRSVLLQYLVRTALACLLVAVGWLLVLMLWVQNGGLFLPANQAAQACQKAAQDVLPGMTAATFDETQLDSLCRYALFAAPDSSEVLATNMDAGHLQRAMENRQGKTRWHFGYTQYYMTSKLQDGTVCLLQFDYAVPYADPALRGVLPDMQTVHCILGILLLVGAVVWSTHRTGRFLTRETEKLTAAAQAVARKELDSAVFSGAKVREYESTLQALQTMGDALTGSLQKQWAMEQRQREQIIQLSHKLKTPLTIIEGNAELLAEDDGLTAEQKAQVESILQGAEQTRTYLGKIRAEVQTPLRYKRNVESK</sequence>
<dbReference type="InterPro" id="IPR036097">
    <property type="entry name" value="HisK_dim/P_sf"/>
</dbReference>
<dbReference type="EMBL" id="PRLF01000035">
    <property type="protein sequence ID" value="RAW62753.1"/>
    <property type="molecule type" value="Genomic_DNA"/>
</dbReference>
<proteinExistence type="predicted"/>
<evidence type="ECO:0000256" key="9">
    <source>
        <dbReference type="ARBA" id="ARBA00023136"/>
    </source>
</evidence>
<accession>A0A329UPB0</accession>